<proteinExistence type="inferred from homology"/>
<name>A0AAV2NBP4_9HYME</name>
<protein>
    <recommendedName>
        <fullName evidence="6">Gustatory receptor</fullName>
    </recommendedName>
</protein>
<dbReference type="EMBL" id="OZ034835">
    <property type="protein sequence ID" value="CAL1677300.1"/>
    <property type="molecule type" value="Genomic_DNA"/>
</dbReference>
<feature type="transmembrane region" description="Helical" evidence="6">
    <location>
        <begin position="270"/>
        <end position="292"/>
    </location>
</feature>
<keyword evidence="8" id="KW-1185">Reference proteome</keyword>
<feature type="transmembrane region" description="Helical" evidence="6">
    <location>
        <begin position="333"/>
        <end position="360"/>
    </location>
</feature>
<comment type="caution">
    <text evidence="6">Lacks conserved residue(s) required for the propagation of feature annotation.</text>
</comment>
<comment type="similarity">
    <text evidence="6">Belongs to the insect chemoreceptor superfamily. Gustatory receptor (GR) family.</text>
</comment>
<dbReference type="Proteomes" id="UP001497644">
    <property type="component" value="Chromosome 12"/>
</dbReference>
<evidence type="ECO:0000256" key="4">
    <source>
        <dbReference type="ARBA" id="ARBA00022989"/>
    </source>
</evidence>
<feature type="transmembrane region" description="Helical" evidence="6">
    <location>
        <begin position="124"/>
        <end position="145"/>
    </location>
</feature>
<gene>
    <name evidence="7" type="ORF">LPLAT_LOCUS3331</name>
</gene>
<comment type="subcellular location">
    <subcellularLocation>
        <location evidence="1 6">Cell membrane</location>
        <topology evidence="1 6">Multi-pass membrane protein</topology>
    </subcellularLocation>
</comment>
<keyword evidence="3 6" id="KW-0812">Transmembrane</keyword>
<keyword evidence="5 6" id="KW-0472">Membrane</keyword>
<evidence type="ECO:0000256" key="5">
    <source>
        <dbReference type="ARBA" id="ARBA00023136"/>
    </source>
</evidence>
<evidence type="ECO:0000256" key="6">
    <source>
        <dbReference type="RuleBase" id="RU363108"/>
    </source>
</evidence>
<keyword evidence="6" id="KW-0807">Transducer</keyword>
<dbReference type="GO" id="GO:0050909">
    <property type="term" value="P:sensory perception of taste"/>
    <property type="evidence" value="ECO:0007669"/>
    <property type="project" value="InterPro"/>
</dbReference>
<evidence type="ECO:0000313" key="8">
    <source>
        <dbReference type="Proteomes" id="UP001497644"/>
    </source>
</evidence>
<keyword evidence="6" id="KW-0675">Receptor</keyword>
<feature type="transmembrane region" description="Helical" evidence="6">
    <location>
        <begin position="77"/>
        <end position="95"/>
    </location>
</feature>
<evidence type="ECO:0000313" key="7">
    <source>
        <dbReference type="EMBL" id="CAL1677300.1"/>
    </source>
</evidence>
<dbReference type="GO" id="GO:0007165">
    <property type="term" value="P:signal transduction"/>
    <property type="evidence" value="ECO:0007669"/>
    <property type="project" value="UniProtKB-KW"/>
</dbReference>
<organism evidence="7 8">
    <name type="scientific">Lasius platythorax</name>
    <dbReference type="NCBI Taxonomy" id="488582"/>
    <lineage>
        <taxon>Eukaryota</taxon>
        <taxon>Metazoa</taxon>
        <taxon>Ecdysozoa</taxon>
        <taxon>Arthropoda</taxon>
        <taxon>Hexapoda</taxon>
        <taxon>Insecta</taxon>
        <taxon>Pterygota</taxon>
        <taxon>Neoptera</taxon>
        <taxon>Endopterygota</taxon>
        <taxon>Hymenoptera</taxon>
        <taxon>Apocrita</taxon>
        <taxon>Aculeata</taxon>
        <taxon>Formicoidea</taxon>
        <taxon>Formicidae</taxon>
        <taxon>Formicinae</taxon>
        <taxon>Lasius</taxon>
        <taxon>Lasius</taxon>
    </lineage>
</organism>
<dbReference type="AlphaFoldDB" id="A0AAV2NBP4"/>
<feature type="transmembrane region" description="Helical" evidence="6">
    <location>
        <begin position="36"/>
        <end position="57"/>
    </location>
</feature>
<feature type="transmembrane region" description="Helical" evidence="6">
    <location>
        <begin position="157"/>
        <end position="181"/>
    </location>
</feature>
<evidence type="ECO:0000256" key="1">
    <source>
        <dbReference type="ARBA" id="ARBA00004651"/>
    </source>
</evidence>
<comment type="function">
    <text evidence="6">Gustatory receptor which mediates acceptance or avoidance behavior, depending on its substrates.</text>
</comment>
<dbReference type="GO" id="GO:0005886">
    <property type="term" value="C:plasma membrane"/>
    <property type="evidence" value="ECO:0007669"/>
    <property type="project" value="UniProtKB-SubCell"/>
</dbReference>
<dbReference type="InterPro" id="IPR013604">
    <property type="entry name" value="7TM_chemorcpt"/>
</dbReference>
<evidence type="ECO:0000256" key="3">
    <source>
        <dbReference type="ARBA" id="ARBA00022692"/>
    </source>
</evidence>
<accession>A0AAV2NBP4</accession>
<reference evidence="7" key="1">
    <citation type="submission" date="2024-04" db="EMBL/GenBank/DDBJ databases">
        <authorList>
            <consortium name="Molecular Ecology Group"/>
        </authorList>
    </citation>
    <scope>NUCLEOTIDE SEQUENCE</scope>
</reference>
<keyword evidence="2 6" id="KW-1003">Cell membrane</keyword>
<sequence>MVSLSDIRPLLHTARLFGCGLYVVSEDDIVVMKYGAIYSALFALLYASFCVTNFYMLCWMDDVLGPRLLMLTAVRTLLSYACVLSDIAMTLWYNWKIRAALSHLRIFDRATKYKEGKHSYRIRYACWALSFVILSFWSIVGYISFRVEPRYSLFNGITYGVVNMTLSMQLITFASLSSLLYERFRRLCEILLLPEDGKIMVVDRSSRQFRLQEVWWLHSCLTNATEMINSVYAVQLLLWISSMSFNTLTRIYTINDGGAISLPLLIVREVMLVSACVTNLLIISIVCHATAYQANRVGRIAFAPSSAVLGKRSFLQDCNVEAVTYFQLQQVHYYAFFGIIRIDLPLLLSIASGITTYLVILHSANI</sequence>
<keyword evidence="4 6" id="KW-1133">Transmembrane helix</keyword>
<dbReference type="Pfam" id="PF08395">
    <property type="entry name" value="7tm_7"/>
    <property type="match status" value="1"/>
</dbReference>
<evidence type="ECO:0000256" key="2">
    <source>
        <dbReference type="ARBA" id="ARBA00022475"/>
    </source>
</evidence>